<reference evidence="1" key="1">
    <citation type="journal article" date="2013" name="Environ. Microbiol.">
        <title>Microbiota from the distal guts of lean and obese adolescents exhibit partial functional redundancy besides clear differences in community structure.</title>
        <authorList>
            <person name="Ferrer M."/>
            <person name="Ruiz A."/>
            <person name="Lanza F."/>
            <person name="Haange S.B."/>
            <person name="Oberbach A."/>
            <person name="Till H."/>
            <person name="Bargiela R."/>
            <person name="Campoy C."/>
            <person name="Segura M.T."/>
            <person name="Richter M."/>
            <person name="von Bergen M."/>
            <person name="Seifert J."/>
            <person name="Suarez A."/>
        </authorList>
    </citation>
    <scope>NUCLEOTIDE SEQUENCE</scope>
</reference>
<proteinExistence type="predicted"/>
<dbReference type="EMBL" id="AJWY01007763">
    <property type="protein sequence ID" value="EKC63083.1"/>
    <property type="molecule type" value="Genomic_DNA"/>
</dbReference>
<comment type="caution">
    <text evidence="1">The sequence shown here is derived from an EMBL/GenBank/DDBJ whole genome shotgun (WGS) entry which is preliminary data.</text>
</comment>
<evidence type="ECO:0000313" key="1">
    <source>
        <dbReference type="EMBL" id="EKC63083.1"/>
    </source>
</evidence>
<dbReference type="AlphaFoldDB" id="K1SZU4"/>
<name>K1SZU4_9ZZZZ</name>
<protein>
    <submittedName>
        <fullName evidence="1">Uncharacterized protein</fullName>
    </submittedName>
</protein>
<sequence>MTDVKCNENGWNHAYVMGFENLGTGRWGGMERIEEGITPMTKDDEIEKNMNGYSETEQMLKNYTANVQGSYSAFESIRKYRNSNKIPDGLNRSPWFVPSIGQWFDMLVNICGKSPRDFRNETSNGLNDTGWGQETLDKLTIQLSKVGNSLPQFSDTYRLGFSCSSQYDKD</sequence>
<accession>K1SZU4</accession>
<feature type="non-terminal residue" evidence="1">
    <location>
        <position position="170"/>
    </location>
</feature>
<organism evidence="1">
    <name type="scientific">human gut metagenome</name>
    <dbReference type="NCBI Taxonomy" id="408170"/>
    <lineage>
        <taxon>unclassified sequences</taxon>
        <taxon>metagenomes</taxon>
        <taxon>organismal metagenomes</taxon>
    </lineage>
</organism>
<gene>
    <name evidence="1" type="ORF">LEA_11515</name>
</gene>